<reference evidence="2" key="2">
    <citation type="journal article" date="2015" name="Data Brief">
        <title>Shoot transcriptome of the giant reed, Arundo donax.</title>
        <authorList>
            <person name="Barrero R.A."/>
            <person name="Guerrero F.D."/>
            <person name="Moolhuijzen P."/>
            <person name="Goolsby J.A."/>
            <person name="Tidwell J."/>
            <person name="Bellgard S.E."/>
            <person name="Bellgard M.I."/>
        </authorList>
    </citation>
    <scope>NUCLEOTIDE SEQUENCE</scope>
    <source>
        <tissue evidence="2">Shoot tissue taken approximately 20 cm above the soil surface</tissue>
    </source>
</reference>
<dbReference type="AlphaFoldDB" id="A0A0A9GZ90"/>
<feature type="region of interest" description="Disordered" evidence="1">
    <location>
        <begin position="1"/>
        <end position="58"/>
    </location>
</feature>
<dbReference type="EMBL" id="GBRH01168054">
    <property type="protein sequence ID" value="JAE29842.1"/>
    <property type="molecule type" value="Transcribed_RNA"/>
</dbReference>
<accession>A0A0A9GZ90</accession>
<sequence>MKLRSARLSVSLQMRWTRKSSSRSSRSSGPTGRSRCHSSTGWQGCLGTPMGQVPTPRC</sequence>
<evidence type="ECO:0000313" key="2">
    <source>
        <dbReference type="EMBL" id="JAE29842.1"/>
    </source>
</evidence>
<organism evidence="2">
    <name type="scientific">Arundo donax</name>
    <name type="common">Giant reed</name>
    <name type="synonym">Donax arundinaceus</name>
    <dbReference type="NCBI Taxonomy" id="35708"/>
    <lineage>
        <taxon>Eukaryota</taxon>
        <taxon>Viridiplantae</taxon>
        <taxon>Streptophyta</taxon>
        <taxon>Embryophyta</taxon>
        <taxon>Tracheophyta</taxon>
        <taxon>Spermatophyta</taxon>
        <taxon>Magnoliopsida</taxon>
        <taxon>Liliopsida</taxon>
        <taxon>Poales</taxon>
        <taxon>Poaceae</taxon>
        <taxon>PACMAD clade</taxon>
        <taxon>Arundinoideae</taxon>
        <taxon>Arundineae</taxon>
        <taxon>Arundo</taxon>
    </lineage>
</organism>
<name>A0A0A9GZ90_ARUDO</name>
<proteinExistence type="predicted"/>
<protein>
    <submittedName>
        <fullName evidence="2">Uncharacterized protein</fullName>
    </submittedName>
</protein>
<reference evidence="2" key="1">
    <citation type="submission" date="2014-09" db="EMBL/GenBank/DDBJ databases">
        <authorList>
            <person name="Magalhaes I.L.F."/>
            <person name="Oliveira U."/>
            <person name="Santos F.R."/>
            <person name="Vidigal T.H.D.A."/>
            <person name="Brescovit A.D."/>
            <person name="Santos A.J."/>
        </authorList>
    </citation>
    <scope>NUCLEOTIDE SEQUENCE</scope>
    <source>
        <tissue evidence="2">Shoot tissue taken approximately 20 cm above the soil surface</tissue>
    </source>
</reference>
<feature type="compositionally biased region" description="Low complexity" evidence="1">
    <location>
        <begin position="22"/>
        <end position="33"/>
    </location>
</feature>
<evidence type="ECO:0000256" key="1">
    <source>
        <dbReference type="SAM" id="MobiDB-lite"/>
    </source>
</evidence>